<dbReference type="InterPro" id="IPR050809">
    <property type="entry name" value="UgpAE/MalFG_permease"/>
</dbReference>
<dbReference type="PROSITE" id="PS50928">
    <property type="entry name" value="ABC_TM1"/>
    <property type="match status" value="1"/>
</dbReference>
<evidence type="ECO:0000256" key="2">
    <source>
        <dbReference type="ARBA" id="ARBA00022448"/>
    </source>
</evidence>
<feature type="transmembrane region" description="Helical" evidence="7">
    <location>
        <begin position="241"/>
        <end position="262"/>
    </location>
</feature>
<dbReference type="Pfam" id="PF00528">
    <property type="entry name" value="BPD_transp_1"/>
    <property type="match status" value="1"/>
</dbReference>
<gene>
    <name evidence="10" type="ORF">ER308_06455</name>
</gene>
<keyword evidence="2 7" id="KW-0813">Transport</keyword>
<dbReference type="OrthoDB" id="9804439at2"/>
<evidence type="ECO:0000256" key="1">
    <source>
        <dbReference type="ARBA" id="ARBA00004651"/>
    </source>
</evidence>
<dbReference type="AlphaFoldDB" id="A0A411YDD5"/>
<evidence type="ECO:0000256" key="3">
    <source>
        <dbReference type="ARBA" id="ARBA00022475"/>
    </source>
</evidence>
<sequence length="328" mass="36370">MSQLGTRPTGEAASPSEPVASAPPARRRRGPNRRFFEARILPALFLLPAALFIFGLTVWPVLRALQLSFTNADLSMFMTGEFDYIGLANYVEVATDAHLRGVFVTTAVFGLLCVLGTMVLGIAVALLLNRAFKGRTLLAILVLLPWAVPRVAVAALWEWIFHDQYGLANWMLTSVGMEFFEGFAWFNNRYVAFTAIGIAIVWQSFPFVALAMLAGLQSVPNEVMDAARVDGAGAWQRVRRIILPMLKPLLLVLIVISTIWNFKIFDQVFVMTEGGPARQTELLAITTWREAFTQHDFGLASALAMGMFVILAGVTLLYLWLIREEGEL</sequence>
<dbReference type="InterPro" id="IPR000515">
    <property type="entry name" value="MetI-like"/>
</dbReference>
<dbReference type="PANTHER" id="PTHR43227">
    <property type="entry name" value="BLL4140 PROTEIN"/>
    <property type="match status" value="1"/>
</dbReference>
<feature type="domain" description="ABC transmembrane type-1" evidence="9">
    <location>
        <begin position="103"/>
        <end position="318"/>
    </location>
</feature>
<dbReference type="InterPro" id="IPR035906">
    <property type="entry name" value="MetI-like_sf"/>
</dbReference>
<keyword evidence="11" id="KW-1185">Reference proteome</keyword>
<organism evidence="10 11">
    <name type="scientific">Egibacter rhizosphaerae</name>
    <dbReference type="NCBI Taxonomy" id="1670831"/>
    <lineage>
        <taxon>Bacteria</taxon>
        <taxon>Bacillati</taxon>
        <taxon>Actinomycetota</taxon>
        <taxon>Nitriliruptoria</taxon>
        <taxon>Egibacterales</taxon>
        <taxon>Egibacteraceae</taxon>
        <taxon>Egibacter</taxon>
    </lineage>
</organism>
<dbReference type="KEGG" id="erz:ER308_06455"/>
<evidence type="ECO:0000256" key="5">
    <source>
        <dbReference type="ARBA" id="ARBA00022989"/>
    </source>
</evidence>
<keyword evidence="6 7" id="KW-0472">Membrane</keyword>
<dbReference type="Gene3D" id="1.10.3720.10">
    <property type="entry name" value="MetI-like"/>
    <property type="match status" value="1"/>
</dbReference>
<dbReference type="Proteomes" id="UP000291469">
    <property type="component" value="Chromosome"/>
</dbReference>
<feature type="transmembrane region" description="Helical" evidence="7">
    <location>
        <begin position="137"/>
        <end position="160"/>
    </location>
</feature>
<evidence type="ECO:0000259" key="9">
    <source>
        <dbReference type="PROSITE" id="PS50928"/>
    </source>
</evidence>
<dbReference type="RefSeq" id="WP_131154212.1">
    <property type="nucleotide sequence ID" value="NZ_CP036402.1"/>
</dbReference>
<name>A0A411YDD5_9ACTN</name>
<dbReference type="SUPFAM" id="SSF161098">
    <property type="entry name" value="MetI-like"/>
    <property type="match status" value="1"/>
</dbReference>
<evidence type="ECO:0000256" key="6">
    <source>
        <dbReference type="ARBA" id="ARBA00023136"/>
    </source>
</evidence>
<feature type="compositionally biased region" description="Low complexity" evidence="8">
    <location>
        <begin position="11"/>
        <end position="24"/>
    </location>
</feature>
<comment type="similarity">
    <text evidence="7">Belongs to the binding-protein-dependent transport system permease family.</text>
</comment>
<feature type="transmembrane region" description="Helical" evidence="7">
    <location>
        <begin position="36"/>
        <end position="59"/>
    </location>
</feature>
<evidence type="ECO:0000256" key="4">
    <source>
        <dbReference type="ARBA" id="ARBA00022692"/>
    </source>
</evidence>
<dbReference type="GO" id="GO:0005886">
    <property type="term" value="C:plasma membrane"/>
    <property type="evidence" value="ECO:0007669"/>
    <property type="project" value="UniProtKB-SubCell"/>
</dbReference>
<reference evidence="10 11" key="1">
    <citation type="submission" date="2019-01" db="EMBL/GenBank/DDBJ databases">
        <title>Egibacter rhizosphaerae EGI 80759T.</title>
        <authorList>
            <person name="Chen D.-D."/>
            <person name="Tian Y."/>
            <person name="Jiao J.-Y."/>
            <person name="Zhang X.-T."/>
            <person name="Zhang Y.-G."/>
            <person name="Zhang Y."/>
            <person name="Xiao M."/>
            <person name="Shu W.-S."/>
            <person name="Li W.-J."/>
        </authorList>
    </citation>
    <scope>NUCLEOTIDE SEQUENCE [LARGE SCALE GENOMIC DNA]</scope>
    <source>
        <strain evidence="10 11">EGI 80759</strain>
    </source>
</reference>
<protein>
    <submittedName>
        <fullName evidence="10">Sugar ABC transporter permease</fullName>
    </submittedName>
</protein>
<keyword evidence="4 7" id="KW-0812">Transmembrane</keyword>
<dbReference type="CDD" id="cd06261">
    <property type="entry name" value="TM_PBP2"/>
    <property type="match status" value="1"/>
</dbReference>
<dbReference type="SUPFAM" id="SSF160964">
    <property type="entry name" value="MalF N-terminal region-like"/>
    <property type="match status" value="1"/>
</dbReference>
<feature type="transmembrane region" description="Helical" evidence="7">
    <location>
        <begin position="102"/>
        <end position="128"/>
    </location>
</feature>
<accession>A0A411YDD5</accession>
<comment type="subcellular location">
    <subcellularLocation>
        <location evidence="1 7">Cell membrane</location>
        <topology evidence="1 7">Multi-pass membrane protein</topology>
    </subcellularLocation>
</comment>
<feature type="transmembrane region" description="Helical" evidence="7">
    <location>
        <begin position="297"/>
        <end position="321"/>
    </location>
</feature>
<keyword evidence="5 7" id="KW-1133">Transmembrane helix</keyword>
<evidence type="ECO:0000313" key="10">
    <source>
        <dbReference type="EMBL" id="QBI19215.1"/>
    </source>
</evidence>
<dbReference type="GO" id="GO:0055085">
    <property type="term" value="P:transmembrane transport"/>
    <property type="evidence" value="ECO:0007669"/>
    <property type="project" value="InterPro"/>
</dbReference>
<evidence type="ECO:0000313" key="11">
    <source>
        <dbReference type="Proteomes" id="UP000291469"/>
    </source>
</evidence>
<evidence type="ECO:0000256" key="8">
    <source>
        <dbReference type="SAM" id="MobiDB-lite"/>
    </source>
</evidence>
<feature type="region of interest" description="Disordered" evidence="8">
    <location>
        <begin position="1"/>
        <end position="29"/>
    </location>
</feature>
<proteinExistence type="inferred from homology"/>
<evidence type="ECO:0000256" key="7">
    <source>
        <dbReference type="RuleBase" id="RU363032"/>
    </source>
</evidence>
<keyword evidence="3" id="KW-1003">Cell membrane</keyword>
<dbReference type="EMBL" id="CP036402">
    <property type="protein sequence ID" value="QBI19215.1"/>
    <property type="molecule type" value="Genomic_DNA"/>
</dbReference>
<feature type="transmembrane region" description="Helical" evidence="7">
    <location>
        <begin position="190"/>
        <end position="214"/>
    </location>
</feature>
<dbReference type="PANTHER" id="PTHR43227:SF8">
    <property type="entry name" value="DIACETYLCHITOBIOSE UPTAKE SYSTEM PERMEASE PROTEIN DASB"/>
    <property type="match status" value="1"/>
</dbReference>